<name>A0A521FGB0_9RHOB</name>
<dbReference type="Pfam" id="PF08547">
    <property type="entry name" value="CIA30"/>
    <property type="match status" value="1"/>
</dbReference>
<evidence type="ECO:0000259" key="1">
    <source>
        <dbReference type="Pfam" id="PF08547"/>
    </source>
</evidence>
<evidence type="ECO:0000313" key="3">
    <source>
        <dbReference type="Proteomes" id="UP000316030"/>
    </source>
</evidence>
<sequence length="133" mass="14693">MMLFDDFVTEPKAPRPVLRPAPLQAHPLVAGALHQLTYPLTAKARGLLITVRGAGQSCVMALRTQSMRPGQSYQAGFIAPADWVTLNLPFFQFRPVGGVLRRLPRPEAIHSYGVIVDPDATVQDLNIARLQFY</sequence>
<proteinExistence type="predicted"/>
<dbReference type="Proteomes" id="UP000316030">
    <property type="component" value="Unassembled WGS sequence"/>
</dbReference>
<dbReference type="InterPro" id="IPR008979">
    <property type="entry name" value="Galactose-bd-like_sf"/>
</dbReference>
<evidence type="ECO:0000313" key="2">
    <source>
        <dbReference type="EMBL" id="SMO94681.1"/>
    </source>
</evidence>
<dbReference type="AlphaFoldDB" id="A0A521FGB0"/>
<reference evidence="2 3" key="1">
    <citation type="submission" date="2017-05" db="EMBL/GenBank/DDBJ databases">
        <authorList>
            <person name="Varghese N."/>
            <person name="Submissions S."/>
        </authorList>
    </citation>
    <scope>NUCLEOTIDE SEQUENCE [LARGE SCALE GENOMIC DNA]</scope>
    <source>
        <strain evidence="2 3">DSM 29506</strain>
    </source>
</reference>
<dbReference type="EMBL" id="FXTO01000028">
    <property type="protein sequence ID" value="SMO94681.1"/>
    <property type="molecule type" value="Genomic_DNA"/>
</dbReference>
<organism evidence="2 3">
    <name type="scientific">Thalassovita litoralis</name>
    <dbReference type="NCBI Taxonomy" id="1010611"/>
    <lineage>
        <taxon>Bacteria</taxon>
        <taxon>Pseudomonadati</taxon>
        <taxon>Pseudomonadota</taxon>
        <taxon>Alphaproteobacteria</taxon>
        <taxon>Rhodobacterales</taxon>
        <taxon>Roseobacteraceae</taxon>
        <taxon>Thalassovita</taxon>
    </lineage>
</organism>
<keyword evidence="3" id="KW-1185">Reference proteome</keyword>
<accession>A0A521FGB0</accession>
<protein>
    <submittedName>
        <fullName evidence="2">Complex I intermediate-associated protein 30 (CIA30)</fullName>
    </submittedName>
</protein>
<feature type="domain" description="NADH:ubiquinone oxidoreductase intermediate-associated protein 30" evidence="1">
    <location>
        <begin position="43"/>
        <end position="96"/>
    </location>
</feature>
<dbReference type="OrthoDB" id="442188at2"/>
<dbReference type="SUPFAM" id="SSF49785">
    <property type="entry name" value="Galactose-binding domain-like"/>
    <property type="match status" value="1"/>
</dbReference>
<dbReference type="RefSeq" id="WP_142494404.1">
    <property type="nucleotide sequence ID" value="NZ_FXTO01000028.1"/>
</dbReference>
<dbReference type="InterPro" id="IPR013857">
    <property type="entry name" value="NADH-UbQ_OxRdtase-assoc_prot30"/>
</dbReference>
<gene>
    <name evidence="2" type="ORF">SAMN06265173_12810</name>
</gene>